<evidence type="ECO:0000256" key="12">
    <source>
        <dbReference type="SAM" id="MobiDB-lite"/>
    </source>
</evidence>
<dbReference type="PROSITE" id="PS50216">
    <property type="entry name" value="DHHC"/>
    <property type="match status" value="1"/>
</dbReference>
<evidence type="ECO:0000256" key="9">
    <source>
        <dbReference type="ARBA" id="ARBA00038298"/>
    </source>
</evidence>
<evidence type="ECO:0000256" key="7">
    <source>
        <dbReference type="ARBA" id="ARBA00023288"/>
    </source>
</evidence>
<comment type="similarity">
    <text evidence="9">Belongs to the DHHC palmitoyltransferase family. PFA5 subfamily.</text>
</comment>
<feature type="transmembrane region" description="Helical" evidence="11">
    <location>
        <begin position="248"/>
        <end position="268"/>
    </location>
</feature>
<feature type="region of interest" description="Disordered" evidence="12">
    <location>
        <begin position="161"/>
        <end position="181"/>
    </location>
</feature>
<evidence type="ECO:0000313" key="14">
    <source>
        <dbReference type="EMBL" id="CAK7272478.1"/>
    </source>
</evidence>
<gene>
    <name evidence="14" type="primary">pfa5</name>
    <name evidence="14" type="ORF">SEPCBS119000_005146</name>
</gene>
<dbReference type="EC" id="2.3.1.225" evidence="11"/>
<reference evidence="14 15" key="1">
    <citation type="submission" date="2024-01" db="EMBL/GenBank/DDBJ databases">
        <authorList>
            <person name="Allen C."/>
            <person name="Tagirdzhanova G."/>
        </authorList>
    </citation>
    <scope>NUCLEOTIDE SEQUENCE [LARGE SCALE GENOMIC DNA]</scope>
    <source>
        <strain evidence="14 15">CBS 119000</strain>
    </source>
</reference>
<evidence type="ECO:0000259" key="13">
    <source>
        <dbReference type="Pfam" id="PF01529"/>
    </source>
</evidence>
<feature type="transmembrane region" description="Helical" evidence="11">
    <location>
        <begin position="280"/>
        <end position="307"/>
    </location>
</feature>
<keyword evidence="7" id="KW-0449">Lipoprotein</keyword>
<feature type="compositionally biased region" description="Basic and acidic residues" evidence="12">
    <location>
        <begin position="131"/>
        <end position="149"/>
    </location>
</feature>
<feature type="transmembrane region" description="Helical" evidence="11">
    <location>
        <begin position="12"/>
        <end position="31"/>
    </location>
</feature>
<feature type="region of interest" description="Disordered" evidence="12">
    <location>
        <begin position="122"/>
        <end position="149"/>
    </location>
</feature>
<protein>
    <recommendedName>
        <fullName evidence="11">Palmitoyltransferase</fullName>
        <ecNumber evidence="11">2.3.1.225</ecNumber>
    </recommendedName>
</protein>
<dbReference type="PANTHER" id="PTHR22883">
    <property type="entry name" value="ZINC FINGER DHHC DOMAIN CONTAINING PROTEIN"/>
    <property type="match status" value="1"/>
</dbReference>
<accession>A0ABP0DVZ4</accession>
<evidence type="ECO:0000256" key="5">
    <source>
        <dbReference type="ARBA" id="ARBA00023136"/>
    </source>
</evidence>
<evidence type="ECO:0000256" key="4">
    <source>
        <dbReference type="ARBA" id="ARBA00022989"/>
    </source>
</evidence>
<feature type="domain" description="Palmitoyltransferase DHHC" evidence="13">
    <location>
        <begin position="198"/>
        <end position="317"/>
    </location>
</feature>
<feature type="transmembrane region" description="Helical" evidence="11">
    <location>
        <begin position="52"/>
        <end position="71"/>
    </location>
</feature>
<evidence type="ECO:0000256" key="2">
    <source>
        <dbReference type="ARBA" id="ARBA00022679"/>
    </source>
</evidence>
<dbReference type="InterPro" id="IPR001594">
    <property type="entry name" value="Palmitoyltrfase_DHHC"/>
</dbReference>
<name>A0ABP0DVZ4_9PEZI</name>
<keyword evidence="5 11" id="KW-0472">Membrane</keyword>
<keyword evidence="3 11" id="KW-0812">Transmembrane</keyword>
<organism evidence="14 15">
    <name type="scientific">Sporothrix epigloea</name>
    <dbReference type="NCBI Taxonomy" id="1892477"/>
    <lineage>
        <taxon>Eukaryota</taxon>
        <taxon>Fungi</taxon>
        <taxon>Dikarya</taxon>
        <taxon>Ascomycota</taxon>
        <taxon>Pezizomycotina</taxon>
        <taxon>Sordariomycetes</taxon>
        <taxon>Sordariomycetidae</taxon>
        <taxon>Ophiostomatales</taxon>
        <taxon>Ophiostomataceae</taxon>
        <taxon>Sporothrix</taxon>
    </lineage>
</organism>
<dbReference type="EMBL" id="CAWUON010000090">
    <property type="protein sequence ID" value="CAK7272478.1"/>
    <property type="molecule type" value="Genomic_DNA"/>
</dbReference>
<keyword evidence="8 11" id="KW-0012">Acyltransferase</keyword>
<sequence length="511" mass="56202">MGPAHSVNSTVRAMAVIIPSFLALSVGYALYAVTDYTLMHRYYREYDMASQAVGLTVIYSVIAALMLVTYIRLLCTIYTNPGVVPLGPKYARDFYENNMVKQRKGNAHDAQRSLCEEIRAGFGKPPSAGMKKGDAAKSKTPESNGEHVDLESGLADSVPYGGVGSQTPAGPDPRLDPNSPGLEHSYTKDVFECTADGRPVWCMPCGTWKPDRAHHCSEINRCVYKMDHYCPWVGGIVSETTFKYFLQFTLYATIFCGLTIGTTGNALWQSRQRHGGTDTRVIVALALGSVLGLFSFSMFATCLNFVLQNLTTVESHQLKNRVRMMAVRIKLNADPVPGSYNTITYPLSVNGSPPPPQYGAVQIPALPAKTVGSDATTATREATGTFAPESENVEVPDPFQVNRNARAARRRATQTALDAFDAFDARDLLAHRTFAIVPVPKGMNVWDLGWRGNWISVMGTNVFDWLLPIRGSPCSDHTSTESRYSLSPAFQQYCAKMNLPSVHEMEERHRG</sequence>
<dbReference type="Pfam" id="PF01529">
    <property type="entry name" value="DHHC"/>
    <property type="match status" value="1"/>
</dbReference>
<dbReference type="GO" id="GO:0019706">
    <property type="term" value="F:protein-cysteine S-palmitoyltransferase activity"/>
    <property type="evidence" value="ECO:0007669"/>
    <property type="project" value="UniProtKB-EC"/>
</dbReference>
<keyword evidence="4 11" id="KW-1133">Transmembrane helix</keyword>
<dbReference type="InterPro" id="IPR039859">
    <property type="entry name" value="PFA4/ZDH16/20/ERF2-like"/>
</dbReference>
<evidence type="ECO:0000256" key="10">
    <source>
        <dbReference type="ARBA" id="ARBA00048048"/>
    </source>
</evidence>
<proteinExistence type="inferred from homology"/>
<evidence type="ECO:0000256" key="1">
    <source>
        <dbReference type="ARBA" id="ARBA00004141"/>
    </source>
</evidence>
<evidence type="ECO:0000256" key="3">
    <source>
        <dbReference type="ARBA" id="ARBA00022692"/>
    </source>
</evidence>
<evidence type="ECO:0000313" key="15">
    <source>
        <dbReference type="Proteomes" id="UP001642502"/>
    </source>
</evidence>
<evidence type="ECO:0000256" key="11">
    <source>
        <dbReference type="RuleBase" id="RU079119"/>
    </source>
</evidence>
<evidence type="ECO:0000256" key="6">
    <source>
        <dbReference type="ARBA" id="ARBA00023139"/>
    </source>
</evidence>
<keyword evidence="15" id="KW-1185">Reference proteome</keyword>
<comment type="domain">
    <text evidence="11">The DHHC domain is required for palmitoyltransferase activity.</text>
</comment>
<comment type="subcellular location">
    <subcellularLocation>
        <location evidence="1">Membrane</location>
        <topology evidence="1">Multi-pass membrane protein</topology>
    </subcellularLocation>
</comment>
<dbReference type="Proteomes" id="UP001642502">
    <property type="component" value="Unassembled WGS sequence"/>
</dbReference>
<keyword evidence="6" id="KW-0564">Palmitate</keyword>
<dbReference type="PANTHER" id="PTHR22883:SF23">
    <property type="entry name" value="PALMITOYLTRANSFERASE ZDHHC6"/>
    <property type="match status" value="1"/>
</dbReference>
<evidence type="ECO:0000256" key="8">
    <source>
        <dbReference type="ARBA" id="ARBA00023315"/>
    </source>
</evidence>
<comment type="catalytic activity">
    <reaction evidence="10 11">
        <text>L-cysteinyl-[protein] + hexadecanoyl-CoA = S-hexadecanoyl-L-cysteinyl-[protein] + CoA</text>
        <dbReference type="Rhea" id="RHEA:36683"/>
        <dbReference type="Rhea" id="RHEA-COMP:10131"/>
        <dbReference type="Rhea" id="RHEA-COMP:11032"/>
        <dbReference type="ChEBI" id="CHEBI:29950"/>
        <dbReference type="ChEBI" id="CHEBI:57287"/>
        <dbReference type="ChEBI" id="CHEBI:57379"/>
        <dbReference type="ChEBI" id="CHEBI:74151"/>
        <dbReference type="EC" id="2.3.1.225"/>
    </reaction>
</comment>
<comment type="caution">
    <text evidence="14">The sequence shown here is derived from an EMBL/GenBank/DDBJ whole genome shotgun (WGS) entry which is preliminary data.</text>
</comment>
<keyword evidence="2 11" id="KW-0808">Transferase</keyword>